<dbReference type="GO" id="GO:0016829">
    <property type="term" value="F:lyase activity"/>
    <property type="evidence" value="ECO:0007669"/>
    <property type="project" value="UniProtKB-KW"/>
</dbReference>
<keyword evidence="2 4" id="KW-0648">Protein biosynthesis</keyword>
<keyword evidence="3 4" id="KW-0456">Lyase</keyword>
<comment type="similarity">
    <text evidence="1 4">Belongs to the prolyl-tRNA editing family. YbaK/EbsC subfamily.</text>
</comment>
<evidence type="ECO:0000259" key="5">
    <source>
        <dbReference type="Pfam" id="PF04073"/>
    </source>
</evidence>
<dbReference type="SUPFAM" id="SSF55826">
    <property type="entry name" value="YbaK/ProRS associated domain"/>
    <property type="match status" value="1"/>
</dbReference>
<protein>
    <recommendedName>
        <fullName evidence="4">Cys-tRNA(Pro)/Cys-tRNA(Cys) deacylase</fullName>
        <ecNumber evidence="4">4.2.-.-</ecNumber>
    </recommendedName>
</protein>
<dbReference type="PANTHER" id="PTHR30411">
    <property type="entry name" value="CYTOPLASMIC PROTEIN"/>
    <property type="match status" value="1"/>
</dbReference>
<dbReference type="InterPro" id="IPR036754">
    <property type="entry name" value="YbaK/aa-tRNA-synt-asso_dom_sf"/>
</dbReference>
<dbReference type="NCBIfam" id="TIGR00011">
    <property type="entry name" value="YbaK_EbsC"/>
    <property type="match status" value="1"/>
</dbReference>
<dbReference type="CDD" id="cd00002">
    <property type="entry name" value="YbaK_deacylase"/>
    <property type="match status" value="1"/>
</dbReference>
<evidence type="ECO:0000256" key="1">
    <source>
        <dbReference type="ARBA" id="ARBA00009798"/>
    </source>
</evidence>
<dbReference type="EC" id="4.2.-.-" evidence="4"/>
<keyword evidence="7" id="KW-1185">Reference proteome</keyword>
<proteinExistence type="inferred from homology"/>
<dbReference type="Pfam" id="PF04073">
    <property type="entry name" value="tRNA_edit"/>
    <property type="match status" value="1"/>
</dbReference>
<accession>A0A918DJC8</accession>
<dbReference type="EMBL" id="BMLS01000003">
    <property type="protein sequence ID" value="GGO70161.1"/>
    <property type="molecule type" value="Genomic_DNA"/>
</dbReference>
<evidence type="ECO:0000256" key="2">
    <source>
        <dbReference type="ARBA" id="ARBA00022917"/>
    </source>
</evidence>
<dbReference type="InterPro" id="IPR004369">
    <property type="entry name" value="Prolyl-tRNA_editing_YbaK/EbsC"/>
</dbReference>
<comment type="caution">
    <text evidence="6">The sequence shown here is derived from an EMBL/GenBank/DDBJ whole genome shotgun (WGS) entry which is preliminary data.</text>
</comment>
<evidence type="ECO:0000313" key="6">
    <source>
        <dbReference type="EMBL" id="GGO70161.1"/>
    </source>
</evidence>
<organism evidence="6 7">
    <name type="scientific">Bowmanella pacifica</name>
    <dbReference type="NCBI Taxonomy" id="502051"/>
    <lineage>
        <taxon>Bacteria</taxon>
        <taxon>Pseudomonadati</taxon>
        <taxon>Pseudomonadota</taxon>
        <taxon>Gammaproteobacteria</taxon>
        <taxon>Alteromonadales</taxon>
        <taxon>Alteromonadaceae</taxon>
        <taxon>Bowmanella</taxon>
    </lineage>
</organism>
<dbReference type="InterPro" id="IPR007214">
    <property type="entry name" value="YbaK/aa-tRNA-synth-assoc-dom"/>
</dbReference>
<evidence type="ECO:0000256" key="4">
    <source>
        <dbReference type="PIRNR" id="PIRNR006181"/>
    </source>
</evidence>
<dbReference type="Gene3D" id="3.90.960.10">
    <property type="entry name" value="YbaK/aminoacyl-tRNA synthetase-associated domain"/>
    <property type="match status" value="1"/>
</dbReference>
<dbReference type="Proteomes" id="UP000606935">
    <property type="component" value="Unassembled WGS sequence"/>
</dbReference>
<dbReference type="AlphaFoldDB" id="A0A918DJC8"/>
<reference evidence="6" key="1">
    <citation type="journal article" date="2014" name="Int. J. Syst. Evol. Microbiol.">
        <title>Complete genome sequence of Corynebacterium casei LMG S-19264T (=DSM 44701T), isolated from a smear-ripened cheese.</title>
        <authorList>
            <consortium name="US DOE Joint Genome Institute (JGI-PGF)"/>
            <person name="Walter F."/>
            <person name="Albersmeier A."/>
            <person name="Kalinowski J."/>
            <person name="Ruckert C."/>
        </authorList>
    </citation>
    <scope>NUCLEOTIDE SEQUENCE</scope>
    <source>
        <strain evidence="6">CGMCC 1.7086</strain>
    </source>
</reference>
<evidence type="ECO:0000256" key="3">
    <source>
        <dbReference type="ARBA" id="ARBA00023239"/>
    </source>
</evidence>
<dbReference type="PIRSF" id="PIRSF006181">
    <property type="entry name" value="EbsC_YbaK"/>
    <property type="match status" value="1"/>
</dbReference>
<evidence type="ECO:0000313" key="7">
    <source>
        <dbReference type="Proteomes" id="UP000606935"/>
    </source>
</evidence>
<sequence>MTPAVLTLQKAKAVFQVHQYEHDQKVASYGLEAVQKLGVNALEVFKTLVAETEKGELLVAIVPVCEKLNLKQLAKAAGCKKVEMAKPDKVQRSTGYVLGGVSPVGQKRALATFAHQSAQGLSTLYVSGGRRGLEIELAPDVLAKITGARFVDLL</sequence>
<dbReference type="RefSeq" id="WP_188694955.1">
    <property type="nucleotide sequence ID" value="NZ_BMLS01000003.1"/>
</dbReference>
<dbReference type="PANTHER" id="PTHR30411:SF0">
    <property type="entry name" value="CYS-TRNA(PRO)_CYS-TRNA(CYS) DEACYLASE YBAK"/>
    <property type="match status" value="1"/>
</dbReference>
<dbReference type="GO" id="GO:0006412">
    <property type="term" value="P:translation"/>
    <property type="evidence" value="ECO:0007669"/>
    <property type="project" value="UniProtKB-KW"/>
</dbReference>
<feature type="domain" description="YbaK/aminoacyl-tRNA synthetase-associated" evidence="5">
    <location>
        <begin position="32"/>
        <end position="144"/>
    </location>
</feature>
<reference evidence="6" key="2">
    <citation type="submission" date="2020-09" db="EMBL/GenBank/DDBJ databases">
        <authorList>
            <person name="Sun Q."/>
            <person name="Zhou Y."/>
        </authorList>
    </citation>
    <scope>NUCLEOTIDE SEQUENCE</scope>
    <source>
        <strain evidence="6">CGMCC 1.7086</strain>
    </source>
</reference>
<gene>
    <name evidence="6" type="ORF">GCM10010982_23010</name>
</gene>
<name>A0A918DJC8_9ALTE</name>
<dbReference type="GO" id="GO:0002161">
    <property type="term" value="F:aminoacyl-tRNA deacylase activity"/>
    <property type="evidence" value="ECO:0007669"/>
    <property type="project" value="InterPro"/>
</dbReference>